<proteinExistence type="predicted"/>
<feature type="region of interest" description="Disordered" evidence="1">
    <location>
        <begin position="96"/>
        <end position="116"/>
    </location>
</feature>
<comment type="caution">
    <text evidence="2">The sequence shown here is derived from an EMBL/GenBank/DDBJ whole genome shotgun (WGS) entry which is preliminary data.</text>
</comment>
<accession>A0A258HP27</accession>
<gene>
    <name evidence="2" type="ORF">B7Y86_02780</name>
</gene>
<evidence type="ECO:0000313" key="3">
    <source>
        <dbReference type="Proteomes" id="UP000216147"/>
    </source>
</evidence>
<name>A0A258HP27_9CAUL</name>
<dbReference type="AlphaFoldDB" id="A0A258HP27"/>
<sequence>MEFSSVRHGWMAALIASFLALFVLVSAVEAAVCAPEAATAHASETVSDTPADPDDNDRPEQHAICSHGHCHHSGVATAATPGAPVVTHAGADLDALPLADGLPSRMPAGPDRPPRG</sequence>
<dbReference type="Proteomes" id="UP000216147">
    <property type="component" value="Unassembled WGS sequence"/>
</dbReference>
<protein>
    <submittedName>
        <fullName evidence="2">Uncharacterized protein</fullName>
    </submittedName>
</protein>
<evidence type="ECO:0000256" key="1">
    <source>
        <dbReference type="SAM" id="MobiDB-lite"/>
    </source>
</evidence>
<evidence type="ECO:0000313" key="2">
    <source>
        <dbReference type="EMBL" id="OYX58626.1"/>
    </source>
</evidence>
<reference evidence="2 3" key="1">
    <citation type="submission" date="2017-03" db="EMBL/GenBank/DDBJ databases">
        <title>Lifting the veil on microbial sulfur biogeochemistry in mining wastewaters.</title>
        <authorList>
            <person name="Kantor R.S."/>
            <person name="Colenbrander Nelson T."/>
            <person name="Marshall S."/>
            <person name="Bennett D."/>
            <person name="Apte S."/>
            <person name="Camacho D."/>
            <person name="Thomas B.C."/>
            <person name="Warren L.A."/>
            <person name="Banfield J.F."/>
        </authorList>
    </citation>
    <scope>NUCLEOTIDE SEQUENCE [LARGE SCALE GENOMIC DNA]</scope>
    <source>
        <strain evidence="2">32-68-21</strain>
    </source>
</reference>
<organism evidence="2 3">
    <name type="scientific">Brevundimonas subvibrioides</name>
    <dbReference type="NCBI Taxonomy" id="74313"/>
    <lineage>
        <taxon>Bacteria</taxon>
        <taxon>Pseudomonadati</taxon>
        <taxon>Pseudomonadota</taxon>
        <taxon>Alphaproteobacteria</taxon>
        <taxon>Caulobacterales</taxon>
        <taxon>Caulobacteraceae</taxon>
        <taxon>Brevundimonas</taxon>
    </lineage>
</organism>
<feature type="region of interest" description="Disordered" evidence="1">
    <location>
        <begin position="37"/>
        <end position="66"/>
    </location>
</feature>
<dbReference type="EMBL" id="NCEQ01000002">
    <property type="protein sequence ID" value="OYX58626.1"/>
    <property type="molecule type" value="Genomic_DNA"/>
</dbReference>